<name>A0A9W5UT45_9ACTN</name>
<dbReference type="SUPFAM" id="SSF52200">
    <property type="entry name" value="Toll/Interleukin receptor TIR domain"/>
    <property type="match status" value="1"/>
</dbReference>
<organism evidence="2 3">
    <name type="scientific">Micromonospora sediminimaris</name>
    <dbReference type="NCBI Taxonomy" id="547162"/>
    <lineage>
        <taxon>Bacteria</taxon>
        <taxon>Bacillati</taxon>
        <taxon>Actinomycetota</taxon>
        <taxon>Actinomycetes</taxon>
        <taxon>Micromonosporales</taxon>
        <taxon>Micromonosporaceae</taxon>
        <taxon>Micromonospora</taxon>
    </lineage>
</organism>
<keyword evidence="3" id="KW-1185">Reference proteome</keyword>
<dbReference type="RefSeq" id="WP_170863520.1">
    <property type="nucleotide sequence ID" value="NZ_BOPD01000026.1"/>
</dbReference>
<dbReference type="InterPro" id="IPR035897">
    <property type="entry name" value="Toll_tir_struct_dom_sf"/>
</dbReference>
<dbReference type="EMBL" id="BOPD01000026">
    <property type="protein sequence ID" value="GIJ35077.1"/>
    <property type="molecule type" value="Genomic_DNA"/>
</dbReference>
<dbReference type="Gene3D" id="3.40.50.10140">
    <property type="entry name" value="Toll/interleukin-1 receptor homology (TIR) domain"/>
    <property type="match status" value="1"/>
</dbReference>
<dbReference type="InterPro" id="IPR000157">
    <property type="entry name" value="TIR_dom"/>
</dbReference>
<dbReference type="Proteomes" id="UP000607311">
    <property type="component" value="Unassembled WGS sequence"/>
</dbReference>
<dbReference type="Pfam" id="PF13676">
    <property type="entry name" value="TIR_2"/>
    <property type="match status" value="1"/>
</dbReference>
<proteinExistence type="predicted"/>
<dbReference type="AlphaFoldDB" id="A0A9W5UT45"/>
<sequence length="299" mass="33484">MDDPAYTYDVAVSFAGEQRAYAERFVRACEGLGLKVFYDRNMTTELWGRNLILEFRKTYGGAQPRFFVPFISNEYLVKPYPKDEFNAALEQAQQRPDVYILPVLVGDVSVPRELLGPAIAYLQADDHSPAELADRLAAKLKETRANASAPLRAPRLAPTSFAPRAMLESALDTVESRFRRSAAATLEPFGYSCEVGRDELGVDIRVTRAVEPACSLSLWFDVNGVFRDRDRLSMSFGWPSGTRHGVNGWVSAVWDRQAGLPKVQVTDLSLGGNEQVLPVDEFVEALWGKIIDYLERRAR</sequence>
<evidence type="ECO:0000259" key="1">
    <source>
        <dbReference type="Pfam" id="PF13676"/>
    </source>
</evidence>
<dbReference type="GO" id="GO:0007165">
    <property type="term" value="P:signal transduction"/>
    <property type="evidence" value="ECO:0007669"/>
    <property type="project" value="InterPro"/>
</dbReference>
<reference evidence="2" key="1">
    <citation type="submission" date="2021-01" db="EMBL/GenBank/DDBJ databases">
        <title>Whole genome shotgun sequence of Verrucosispora sediminis NBRC 107745.</title>
        <authorList>
            <person name="Komaki H."/>
            <person name="Tamura T."/>
        </authorList>
    </citation>
    <scope>NUCLEOTIDE SEQUENCE</scope>
    <source>
        <strain evidence="2">NBRC 107745</strain>
    </source>
</reference>
<feature type="domain" description="TIR" evidence="1">
    <location>
        <begin position="10"/>
        <end position="127"/>
    </location>
</feature>
<evidence type="ECO:0000313" key="2">
    <source>
        <dbReference type="EMBL" id="GIJ35077.1"/>
    </source>
</evidence>
<comment type="caution">
    <text evidence="2">The sequence shown here is derived from an EMBL/GenBank/DDBJ whole genome shotgun (WGS) entry which is preliminary data.</text>
</comment>
<gene>
    <name evidence="2" type="ORF">Vse01_42250</name>
</gene>
<evidence type="ECO:0000313" key="3">
    <source>
        <dbReference type="Proteomes" id="UP000607311"/>
    </source>
</evidence>
<protein>
    <recommendedName>
        <fullName evidence="1">TIR domain-containing protein</fullName>
    </recommendedName>
</protein>
<accession>A0A9W5UT45</accession>